<dbReference type="EMBL" id="ML208342">
    <property type="protein sequence ID" value="TFK68853.1"/>
    <property type="molecule type" value="Genomic_DNA"/>
</dbReference>
<dbReference type="Proteomes" id="UP000308600">
    <property type="component" value="Unassembled WGS sequence"/>
</dbReference>
<reference evidence="1 2" key="1">
    <citation type="journal article" date="2019" name="Nat. Ecol. Evol.">
        <title>Megaphylogeny resolves global patterns of mushroom evolution.</title>
        <authorList>
            <person name="Varga T."/>
            <person name="Krizsan K."/>
            <person name="Foldi C."/>
            <person name="Dima B."/>
            <person name="Sanchez-Garcia M."/>
            <person name="Sanchez-Ramirez S."/>
            <person name="Szollosi G.J."/>
            <person name="Szarkandi J.G."/>
            <person name="Papp V."/>
            <person name="Albert L."/>
            <person name="Andreopoulos W."/>
            <person name="Angelini C."/>
            <person name="Antonin V."/>
            <person name="Barry K.W."/>
            <person name="Bougher N.L."/>
            <person name="Buchanan P."/>
            <person name="Buyck B."/>
            <person name="Bense V."/>
            <person name="Catcheside P."/>
            <person name="Chovatia M."/>
            <person name="Cooper J."/>
            <person name="Damon W."/>
            <person name="Desjardin D."/>
            <person name="Finy P."/>
            <person name="Geml J."/>
            <person name="Haridas S."/>
            <person name="Hughes K."/>
            <person name="Justo A."/>
            <person name="Karasinski D."/>
            <person name="Kautmanova I."/>
            <person name="Kiss B."/>
            <person name="Kocsube S."/>
            <person name="Kotiranta H."/>
            <person name="LaButti K.M."/>
            <person name="Lechner B.E."/>
            <person name="Liimatainen K."/>
            <person name="Lipzen A."/>
            <person name="Lukacs Z."/>
            <person name="Mihaltcheva S."/>
            <person name="Morgado L.N."/>
            <person name="Niskanen T."/>
            <person name="Noordeloos M.E."/>
            <person name="Ohm R.A."/>
            <person name="Ortiz-Santana B."/>
            <person name="Ovrebo C."/>
            <person name="Racz N."/>
            <person name="Riley R."/>
            <person name="Savchenko A."/>
            <person name="Shiryaev A."/>
            <person name="Soop K."/>
            <person name="Spirin V."/>
            <person name="Szebenyi C."/>
            <person name="Tomsovsky M."/>
            <person name="Tulloss R.E."/>
            <person name="Uehling J."/>
            <person name="Grigoriev I.V."/>
            <person name="Vagvolgyi C."/>
            <person name="Papp T."/>
            <person name="Martin F.M."/>
            <person name="Miettinen O."/>
            <person name="Hibbett D.S."/>
            <person name="Nagy L.G."/>
        </authorList>
    </citation>
    <scope>NUCLEOTIDE SEQUENCE [LARGE SCALE GENOMIC DNA]</scope>
    <source>
        <strain evidence="1 2">NL-1719</strain>
    </source>
</reference>
<gene>
    <name evidence="1" type="ORF">BDN72DRAFT_897756</name>
</gene>
<name>A0ACD3ASC9_9AGAR</name>
<keyword evidence="2" id="KW-1185">Reference proteome</keyword>
<evidence type="ECO:0000313" key="1">
    <source>
        <dbReference type="EMBL" id="TFK68853.1"/>
    </source>
</evidence>
<organism evidence="1 2">
    <name type="scientific">Pluteus cervinus</name>
    <dbReference type="NCBI Taxonomy" id="181527"/>
    <lineage>
        <taxon>Eukaryota</taxon>
        <taxon>Fungi</taxon>
        <taxon>Dikarya</taxon>
        <taxon>Basidiomycota</taxon>
        <taxon>Agaricomycotina</taxon>
        <taxon>Agaricomycetes</taxon>
        <taxon>Agaricomycetidae</taxon>
        <taxon>Agaricales</taxon>
        <taxon>Pluteineae</taxon>
        <taxon>Pluteaceae</taxon>
        <taxon>Pluteus</taxon>
    </lineage>
</organism>
<accession>A0ACD3ASC9</accession>
<evidence type="ECO:0000313" key="2">
    <source>
        <dbReference type="Proteomes" id="UP000308600"/>
    </source>
</evidence>
<protein>
    <submittedName>
        <fullName evidence="1">Uncharacterized protein</fullName>
    </submittedName>
</protein>
<proteinExistence type="predicted"/>
<sequence length="198" mass="22345">MSSEPQRAPASKGRDKERERDREEQIGTTSPKLAKSKLRTKEEERDIGRTTFNLTNSKSPHSSSTYSHSQQQKPTRHYHKVHPSVSPQGRGATPYYTALGSASGRVVTVGGPEDSWSDVGFHNPLQLLGRGKKDHCRPRTQLLHHIEVEVKVEESNHGHLDRRYAAESLGWKALSGGVEHVKAWSDRLEKPRVDEKRE</sequence>